<reference evidence="2 3" key="1">
    <citation type="journal article" date="2020" name="Arch. Microbiol.">
        <title>Bradyrhizobium uaiense sp. nov., a new highly efficient cowpea symbiont.</title>
        <authorList>
            <person name="Cabral Michel D."/>
            <person name="Azarias Guimaraes A."/>
            <person name="Martins da Costa E."/>
            <person name="Soares de Carvalho T."/>
            <person name="Balsanelli E."/>
            <person name="Willems A."/>
            <person name="Maltempi de Souza E."/>
            <person name="de Souza Moreira F.M."/>
        </authorList>
    </citation>
    <scope>NUCLEOTIDE SEQUENCE [LARGE SCALE GENOMIC DNA]</scope>
    <source>
        <strain evidence="2 3">UFLA 03-164</strain>
    </source>
</reference>
<keyword evidence="3" id="KW-1185">Reference proteome</keyword>
<dbReference type="RefSeq" id="WP_163150656.1">
    <property type="nucleotide sequence ID" value="NZ_VKHP01000007.1"/>
</dbReference>
<sequence length="64" mass="6835">MTIDVPLLIDIQNACQSPTDESDNKINGFPTSPNLPVAAARGPPAEFLATPMISCASQHQQQRS</sequence>
<dbReference type="AlphaFoldDB" id="A0A6P1BBR3"/>
<evidence type="ECO:0000313" key="3">
    <source>
        <dbReference type="Proteomes" id="UP000468531"/>
    </source>
</evidence>
<dbReference type="Proteomes" id="UP000468531">
    <property type="component" value="Unassembled WGS sequence"/>
</dbReference>
<organism evidence="2 3">
    <name type="scientific">Bradyrhizobium uaiense</name>
    <dbReference type="NCBI Taxonomy" id="2594946"/>
    <lineage>
        <taxon>Bacteria</taxon>
        <taxon>Pseudomonadati</taxon>
        <taxon>Pseudomonadota</taxon>
        <taxon>Alphaproteobacteria</taxon>
        <taxon>Hyphomicrobiales</taxon>
        <taxon>Nitrobacteraceae</taxon>
        <taxon>Bradyrhizobium</taxon>
    </lineage>
</organism>
<name>A0A6P1BBR3_9BRAD</name>
<evidence type="ECO:0000313" key="2">
    <source>
        <dbReference type="EMBL" id="NEU94922.1"/>
    </source>
</evidence>
<proteinExistence type="predicted"/>
<protein>
    <submittedName>
        <fullName evidence="2">Uncharacterized protein</fullName>
    </submittedName>
</protein>
<comment type="caution">
    <text evidence="2">The sequence shown here is derived from an EMBL/GenBank/DDBJ whole genome shotgun (WGS) entry which is preliminary data.</text>
</comment>
<gene>
    <name evidence="2" type="ORF">FNJ47_03545</name>
</gene>
<dbReference type="EMBL" id="VKHP01000007">
    <property type="protein sequence ID" value="NEU94922.1"/>
    <property type="molecule type" value="Genomic_DNA"/>
</dbReference>
<accession>A0A6P1BBR3</accession>
<evidence type="ECO:0000256" key="1">
    <source>
        <dbReference type="SAM" id="MobiDB-lite"/>
    </source>
</evidence>
<feature type="region of interest" description="Disordered" evidence="1">
    <location>
        <begin position="16"/>
        <end position="38"/>
    </location>
</feature>